<protein>
    <submittedName>
        <fullName evidence="1">Uncharacterized protein</fullName>
    </submittedName>
</protein>
<reference evidence="1 2" key="1">
    <citation type="submission" date="2024-04" db="EMBL/GenBank/DDBJ databases">
        <title>Dissimilatory iodate-reducing microorganisms contribute to the enrichment of iodine in groundwater.</title>
        <authorList>
            <person name="Jiang Z."/>
        </authorList>
    </citation>
    <scope>NUCLEOTIDE SEQUENCE [LARGE SCALE GENOMIC DNA]</scope>
    <source>
        <strain evidence="1 2">NCP973</strain>
        <plasmid evidence="1 2">unnamed1</plasmid>
    </source>
</reference>
<keyword evidence="1" id="KW-0614">Plasmid</keyword>
<gene>
    <name evidence="1" type="ORF">AADV58_18110</name>
</gene>
<keyword evidence="2" id="KW-1185">Reference proteome</keyword>
<evidence type="ECO:0000313" key="1">
    <source>
        <dbReference type="EMBL" id="WZJ23325.1"/>
    </source>
</evidence>
<sequence>MPERLQKLKNAALAWISRPKARKGPACVVTQAYEAKRLSGWIGWDAQGNSVTALIVGSSVTAREIARSTEAVKLGETRYLIAKPGALTFDALPKGWGLVEIAENGTVSVKAGRVVSPAFDWLHPCDLKMDIVRLVAQLAELQKSEGTTWLRQKAKSLTLISTSTEDRMEKLSACYPLSQRIAERFPEVFTVVDPHNAVEQGDFLWVRKTNGTIPQGEFLSITPIEGRGWEVVHECINADSGWPTLWETHSAEEEAFLSAVAHLSKLTPK</sequence>
<geneLocation type="plasmid" evidence="1 2">
    <name>unnamed1</name>
</geneLocation>
<name>A0ABZ2XPN4_9RHOO</name>
<dbReference type="RefSeq" id="WP_341744664.1">
    <property type="nucleotide sequence ID" value="NZ_CP151407.1"/>
</dbReference>
<accession>A0ABZ2XPN4</accession>
<organism evidence="1 2">
    <name type="scientific">Azonexus hydrophilus</name>
    <dbReference type="NCBI Taxonomy" id="418702"/>
    <lineage>
        <taxon>Bacteria</taxon>
        <taxon>Pseudomonadati</taxon>
        <taxon>Pseudomonadota</taxon>
        <taxon>Betaproteobacteria</taxon>
        <taxon>Rhodocyclales</taxon>
        <taxon>Azonexaceae</taxon>
        <taxon>Azonexus</taxon>
    </lineage>
</organism>
<dbReference type="Proteomes" id="UP001479520">
    <property type="component" value="Plasmid unnamed1"/>
</dbReference>
<proteinExistence type="predicted"/>
<dbReference type="EMBL" id="CP151407">
    <property type="protein sequence ID" value="WZJ23325.1"/>
    <property type="molecule type" value="Genomic_DNA"/>
</dbReference>
<evidence type="ECO:0000313" key="2">
    <source>
        <dbReference type="Proteomes" id="UP001479520"/>
    </source>
</evidence>